<dbReference type="PROSITE" id="PS52016">
    <property type="entry name" value="TONB_DEPENDENT_REC_3"/>
    <property type="match status" value="1"/>
</dbReference>
<evidence type="ECO:0000256" key="5">
    <source>
        <dbReference type="ARBA" id="ARBA00022692"/>
    </source>
</evidence>
<dbReference type="InterPro" id="IPR039426">
    <property type="entry name" value="TonB-dep_rcpt-like"/>
</dbReference>
<proteinExistence type="inferred from homology"/>
<sequence length="815" mass="87971">MSRSYFAFGTALATLAGLCPALALGQTTATKPASEQIGEIVVTATRRTENVLKIPYNISAISGAAIEKNGITDLDGLRNSVPGLTAADYGARAGNINNNFIIRGVNTNDVGVGESEFPNLAGATVSNYVDDTPLFVNLKLTDIERIEVLRGPQGTLFGADSVGGTIRTIHNKPDPSHLDYFIDLSASGSDHADKPNDSADVMLNLPVTDRFAVRVNGGWGQEAGFINADNAVVYNHNGAFLPLNAQPLLANPADPLNSGFVTTTLHGINSSKVWYARGDALWKATDWFTAELAYQHQNDQSNGFSFEAPGSNYVIHRRIPLNPADTNTDLGALTLTADFGFGTITSSTSYYNVGTDDMYDNSGLDVKYPYYYGAYPRTTTTNYDFNRDAAFTQEVRLVSPRGDHFDYVAGVYYQLRRTQAYSIETVPGFAAWANLDGSGPDGVGTWADQLVDYYGGTRPGTLSPPDLTYDFKRDVRFSDTAGFGELTWHITPAWRITGGARVFQETFAQTTIQHIYGAGTTFGSDSLGTSEGSGRKTSTSAIFKANMSYDLGPHTLTYFTFSQGFRAGGANAYPIGTCAFCDSAALQTFGDDHANNFELGIKGLLGRLRYSAALYDIEWSNIQLEVSAVSGTPVIINGGTARSYGVELEGDYRVSPELSLSGGYSYTDAALTQSFSVDGGAYFGTNGTLLPGVSHHQVNFAIDWSPELVPGHEVDFHLDGSYRSWFDNQIETSLDNFRKISGYSLFNAYVQAQLTPKLQAQLFVHNLFDAKGVSAASSLSSDGGAAGTYPLYHAFEPAEFVSRPLTVGLRLVLRH</sequence>
<dbReference type="Pfam" id="PF07715">
    <property type="entry name" value="Plug"/>
    <property type="match status" value="1"/>
</dbReference>
<evidence type="ECO:0000256" key="3">
    <source>
        <dbReference type="ARBA" id="ARBA00022452"/>
    </source>
</evidence>
<accession>A0A975IW24</accession>
<evidence type="ECO:0000256" key="13">
    <source>
        <dbReference type="SAM" id="SignalP"/>
    </source>
</evidence>
<comment type="subcellular location">
    <subcellularLocation>
        <location evidence="1 11">Cell outer membrane</location>
        <topology evidence="1 11">Multi-pass membrane protein</topology>
    </subcellularLocation>
</comment>
<evidence type="ECO:0000256" key="8">
    <source>
        <dbReference type="ARBA" id="ARBA00023077"/>
    </source>
</evidence>
<evidence type="ECO:0000256" key="2">
    <source>
        <dbReference type="ARBA" id="ARBA00022448"/>
    </source>
</evidence>
<dbReference type="Gene3D" id="2.40.170.20">
    <property type="entry name" value="TonB-dependent receptor, beta-barrel domain"/>
    <property type="match status" value="2"/>
</dbReference>
<reference evidence="16" key="1">
    <citation type="submission" date="2021-04" db="EMBL/GenBank/DDBJ databases">
        <title>The complete genome sequence of Caulobacter sp. S6.</title>
        <authorList>
            <person name="Tang Y."/>
            <person name="Ouyang W."/>
            <person name="Liu Q."/>
            <person name="Huang B."/>
            <person name="Guo Z."/>
            <person name="Lei P."/>
        </authorList>
    </citation>
    <scope>NUCLEOTIDE SEQUENCE</scope>
    <source>
        <strain evidence="16">S6</strain>
    </source>
</reference>
<name>A0A975IW24_9CAUL</name>
<evidence type="ECO:0000256" key="4">
    <source>
        <dbReference type="ARBA" id="ARBA00022496"/>
    </source>
</evidence>
<evidence type="ECO:0000313" key="16">
    <source>
        <dbReference type="EMBL" id="QUD89370.1"/>
    </source>
</evidence>
<organism evidence="16 17">
    <name type="scientific">Phenylobacterium montanum</name>
    <dbReference type="NCBI Taxonomy" id="2823693"/>
    <lineage>
        <taxon>Bacteria</taxon>
        <taxon>Pseudomonadati</taxon>
        <taxon>Pseudomonadota</taxon>
        <taxon>Alphaproteobacteria</taxon>
        <taxon>Caulobacterales</taxon>
        <taxon>Caulobacteraceae</taxon>
        <taxon>Phenylobacterium</taxon>
    </lineage>
</organism>
<protein>
    <submittedName>
        <fullName evidence="16">TonB-dependent receptor</fullName>
    </submittedName>
</protein>
<keyword evidence="6" id="KW-0408">Iron</keyword>
<keyword evidence="3 11" id="KW-1134">Transmembrane beta strand</keyword>
<dbReference type="InterPro" id="IPR012910">
    <property type="entry name" value="Plug_dom"/>
</dbReference>
<evidence type="ECO:0000259" key="15">
    <source>
        <dbReference type="Pfam" id="PF07715"/>
    </source>
</evidence>
<dbReference type="PANTHER" id="PTHR32552">
    <property type="entry name" value="FERRICHROME IRON RECEPTOR-RELATED"/>
    <property type="match status" value="1"/>
</dbReference>
<dbReference type="InterPro" id="IPR036942">
    <property type="entry name" value="Beta-barrel_TonB_sf"/>
</dbReference>
<feature type="domain" description="TonB-dependent receptor plug" evidence="15">
    <location>
        <begin position="52"/>
        <end position="165"/>
    </location>
</feature>
<keyword evidence="7" id="KW-0406">Ion transport</keyword>
<keyword evidence="5 11" id="KW-0812">Transmembrane</keyword>
<keyword evidence="16" id="KW-0675">Receptor</keyword>
<evidence type="ECO:0000259" key="14">
    <source>
        <dbReference type="Pfam" id="PF00593"/>
    </source>
</evidence>
<evidence type="ECO:0000256" key="1">
    <source>
        <dbReference type="ARBA" id="ARBA00004571"/>
    </source>
</evidence>
<dbReference type="PANTHER" id="PTHR32552:SF81">
    <property type="entry name" value="TONB-DEPENDENT OUTER MEMBRANE RECEPTOR"/>
    <property type="match status" value="1"/>
</dbReference>
<dbReference type="Pfam" id="PF00593">
    <property type="entry name" value="TonB_dep_Rec_b-barrel"/>
    <property type="match status" value="1"/>
</dbReference>
<keyword evidence="9 11" id="KW-0472">Membrane</keyword>
<feature type="domain" description="TonB-dependent receptor-like beta-barrel" evidence="14">
    <location>
        <begin position="301"/>
        <end position="767"/>
    </location>
</feature>
<keyword evidence="4" id="KW-0410">Iron transport</keyword>
<dbReference type="SUPFAM" id="SSF56935">
    <property type="entry name" value="Porins"/>
    <property type="match status" value="1"/>
</dbReference>
<gene>
    <name evidence="16" type="ORF">KCG34_05680</name>
</gene>
<evidence type="ECO:0000313" key="17">
    <source>
        <dbReference type="Proteomes" id="UP000676409"/>
    </source>
</evidence>
<evidence type="ECO:0000256" key="10">
    <source>
        <dbReference type="ARBA" id="ARBA00023237"/>
    </source>
</evidence>
<dbReference type="GO" id="GO:0006826">
    <property type="term" value="P:iron ion transport"/>
    <property type="evidence" value="ECO:0007669"/>
    <property type="project" value="UniProtKB-KW"/>
</dbReference>
<feature type="chain" id="PRO_5037216829" evidence="13">
    <location>
        <begin position="26"/>
        <end position="815"/>
    </location>
</feature>
<dbReference type="InterPro" id="IPR000531">
    <property type="entry name" value="Beta-barrel_TonB"/>
</dbReference>
<dbReference type="GO" id="GO:0009279">
    <property type="term" value="C:cell outer membrane"/>
    <property type="evidence" value="ECO:0007669"/>
    <property type="project" value="UniProtKB-SubCell"/>
</dbReference>
<evidence type="ECO:0000256" key="7">
    <source>
        <dbReference type="ARBA" id="ARBA00023065"/>
    </source>
</evidence>
<dbReference type="RefSeq" id="WP_211939422.1">
    <property type="nucleotide sequence ID" value="NZ_CP073078.1"/>
</dbReference>
<feature type="signal peptide" evidence="13">
    <location>
        <begin position="1"/>
        <end position="25"/>
    </location>
</feature>
<evidence type="ECO:0000256" key="11">
    <source>
        <dbReference type="PROSITE-ProRule" id="PRU01360"/>
    </source>
</evidence>
<dbReference type="EMBL" id="CP073078">
    <property type="protein sequence ID" value="QUD89370.1"/>
    <property type="molecule type" value="Genomic_DNA"/>
</dbReference>
<keyword evidence="8 12" id="KW-0798">TonB box</keyword>
<evidence type="ECO:0000256" key="9">
    <source>
        <dbReference type="ARBA" id="ARBA00023136"/>
    </source>
</evidence>
<comment type="similarity">
    <text evidence="11 12">Belongs to the TonB-dependent receptor family.</text>
</comment>
<keyword evidence="17" id="KW-1185">Reference proteome</keyword>
<dbReference type="Proteomes" id="UP000676409">
    <property type="component" value="Chromosome"/>
</dbReference>
<keyword evidence="2 11" id="KW-0813">Transport</keyword>
<keyword evidence="10 11" id="KW-0998">Cell outer membrane</keyword>
<evidence type="ECO:0000256" key="6">
    <source>
        <dbReference type="ARBA" id="ARBA00023004"/>
    </source>
</evidence>
<dbReference type="KEGG" id="caul:KCG34_05680"/>
<keyword evidence="13" id="KW-0732">Signal</keyword>
<evidence type="ECO:0000256" key="12">
    <source>
        <dbReference type="RuleBase" id="RU003357"/>
    </source>
</evidence>
<dbReference type="AlphaFoldDB" id="A0A975IW24"/>